<keyword evidence="3" id="KW-1185">Reference proteome</keyword>
<organism evidence="2 3">
    <name type="scientific">Synaphobranchus kaupii</name>
    <name type="common">Kaup's arrowtooth eel</name>
    <dbReference type="NCBI Taxonomy" id="118154"/>
    <lineage>
        <taxon>Eukaryota</taxon>
        <taxon>Metazoa</taxon>
        <taxon>Chordata</taxon>
        <taxon>Craniata</taxon>
        <taxon>Vertebrata</taxon>
        <taxon>Euteleostomi</taxon>
        <taxon>Actinopterygii</taxon>
        <taxon>Neopterygii</taxon>
        <taxon>Teleostei</taxon>
        <taxon>Anguilliformes</taxon>
        <taxon>Synaphobranchidae</taxon>
        <taxon>Synaphobranchus</taxon>
    </lineage>
</organism>
<feature type="region of interest" description="Disordered" evidence="1">
    <location>
        <begin position="42"/>
        <end position="62"/>
    </location>
</feature>
<evidence type="ECO:0000313" key="2">
    <source>
        <dbReference type="EMBL" id="KAJ8339810.1"/>
    </source>
</evidence>
<comment type="caution">
    <text evidence="2">The sequence shown here is derived from an EMBL/GenBank/DDBJ whole genome shotgun (WGS) entry which is preliminary data.</text>
</comment>
<evidence type="ECO:0000313" key="3">
    <source>
        <dbReference type="Proteomes" id="UP001152622"/>
    </source>
</evidence>
<protein>
    <submittedName>
        <fullName evidence="2">Uncharacterized protein</fullName>
    </submittedName>
</protein>
<reference evidence="2" key="1">
    <citation type="journal article" date="2023" name="Science">
        <title>Genome structures resolve the early diversification of teleost fishes.</title>
        <authorList>
            <person name="Parey E."/>
            <person name="Louis A."/>
            <person name="Montfort J."/>
            <person name="Bouchez O."/>
            <person name="Roques C."/>
            <person name="Iampietro C."/>
            <person name="Lluch J."/>
            <person name="Castinel A."/>
            <person name="Donnadieu C."/>
            <person name="Desvignes T."/>
            <person name="Floi Bucao C."/>
            <person name="Jouanno E."/>
            <person name="Wen M."/>
            <person name="Mejri S."/>
            <person name="Dirks R."/>
            <person name="Jansen H."/>
            <person name="Henkel C."/>
            <person name="Chen W.J."/>
            <person name="Zahm M."/>
            <person name="Cabau C."/>
            <person name="Klopp C."/>
            <person name="Thompson A.W."/>
            <person name="Robinson-Rechavi M."/>
            <person name="Braasch I."/>
            <person name="Lecointre G."/>
            <person name="Bobe J."/>
            <person name="Postlethwait J.H."/>
            <person name="Berthelot C."/>
            <person name="Roest Crollius H."/>
            <person name="Guiguen Y."/>
        </authorList>
    </citation>
    <scope>NUCLEOTIDE SEQUENCE</scope>
    <source>
        <strain evidence="2">WJC10195</strain>
    </source>
</reference>
<accession>A0A9Q1IGL1</accession>
<dbReference type="EMBL" id="JAINUF010000016">
    <property type="protein sequence ID" value="KAJ8339810.1"/>
    <property type="molecule type" value="Genomic_DNA"/>
</dbReference>
<dbReference type="OrthoDB" id="10553288at2759"/>
<dbReference type="Proteomes" id="UP001152622">
    <property type="component" value="Chromosome 16"/>
</dbReference>
<gene>
    <name evidence="2" type="ORF">SKAU_G00344430</name>
</gene>
<name>A0A9Q1IGL1_SYNKA</name>
<sequence>MSEKKALELWKQEIEAEDCDSGDEEQMMEDFLKQRKLMKKMKKEQSVQKHTSSGQMGEISWERNSDVQSTKWGVGFGVQKGLFNPIGANFSVGYESRSERKSSKATAKFPF</sequence>
<dbReference type="AlphaFoldDB" id="A0A9Q1IGL1"/>
<evidence type="ECO:0000256" key="1">
    <source>
        <dbReference type="SAM" id="MobiDB-lite"/>
    </source>
</evidence>
<proteinExistence type="predicted"/>